<dbReference type="PROSITE" id="PS51847">
    <property type="entry name" value="SMP"/>
    <property type="match status" value="1"/>
</dbReference>
<dbReference type="SMART" id="SM00239">
    <property type="entry name" value="C2"/>
    <property type="match status" value="3"/>
</dbReference>
<reference evidence="10 11" key="1">
    <citation type="submission" date="2023-12" db="EMBL/GenBank/DDBJ databases">
        <title>A high-quality genome assembly for Dillenia turbinata (Dilleniales).</title>
        <authorList>
            <person name="Chanderbali A."/>
        </authorList>
    </citation>
    <scope>NUCLEOTIDE SEQUENCE [LARGE SCALE GENOMIC DNA]</scope>
    <source>
        <strain evidence="10">LSX21</strain>
        <tissue evidence="10">Leaf</tissue>
    </source>
</reference>
<dbReference type="InterPro" id="IPR035892">
    <property type="entry name" value="C2_domain_sf"/>
</dbReference>
<dbReference type="PANTHER" id="PTHR47264:SF3">
    <property type="entry name" value="SYNAPTOTAGMIN-5 ISOFORM X1"/>
    <property type="match status" value="1"/>
</dbReference>
<evidence type="ECO:0000313" key="11">
    <source>
        <dbReference type="Proteomes" id="UP001370490"/>
    </source>
</evidence>
<comment type="subcellular location">
    <subcellularLocation>
        <location evidence="1">Membrane</location>
    </subcellularLocation>
</comment>
<evidence type="ECO:0000256" key="5">
    <source>
        <dbReference type="ARBA" id="ARBA00023136"/>
    </source>
</evidence>
<evidence type="ECO:0000313" key="10">
    <source>
        <dbReference type="EMBL" id="KAK6921178.1"/>
    </source>
</evidence>
<feature type="transmembrane region" description="Helical" evidence="7">
    <location>
        <begin position="21"/>
        <end position="40"/>
    </location>
</feature>
<keyword evidence="2" id="KW-0813">Transport</keyword>
<dbReference type="CDD" id="cd00030">
    <property type="entry name" value="C2"/>
    <property type="match status" value="2"/>
</dbReference>
<dbReference type="AlphaFoldDB" id="A0AAN8V4A2"/>
<protein>
    <submittedName>
        <fullName evidence="10">C2 domain</fullName>
    </submittedName>
</protein>
<evidence type="ECO:0000256" key="7">
    <source>
        <dbReference type="SAM" id="Phobius"/>
    </source>
</evidence>
<dbReference type="PROSITE" id="PS50004">
    <property type="entry name" value="C2"/>
    <property type="match status" value="2"/>
</dbReference>
<proteinExistence type="predicted"/>
<keyword evidence="6" id="KW-0175">Coiled coil</keyword>
<dbReference type="GO" id="GO:0006869">
    <property type="term" value="P:lipid transport"/>
    <property type="evidence" value="ECO:0007669"/>
    <property type="project" value="UniProtKB-KW"/>
</dbReference>
<dbReference type="CDD" id="cd21669">
    <property type="entry name" value="SMP_SF"/>
    <property type="match status" value="1"/>
</dbReference>
<evidence type="ECO:0000259" key="9">
    <source>
        <dbReference type="PROSITE" id="PS51847"/>
    </source>
</evidence>
<keyword evidence="7" id="KW-1133">Transmembrane helix</keyword>
<dbReference type="InterPro" id="IPR000008">
    <property type="entry name" value="C2_dom"/>
</dbReference>
<dbReference type="Pfam" id="PF00168">
    <property type="entry name" value="C2"/>
    <property type="match status" value="3"/>
</dbReference>
<dbReference type="GO" id="GO:0016020">
    <property type="term" value="C:membrane"/>
    <property type="evidence" value="ECO:0007669"/>
    <property type="project" value="UniProtKB-SubCell"/>
</dbReference>
<evidence type="ECO:0000256" key="6">
    <source>
        <dbReference type="SAM" id="Coils"/>
    </source>
</evidence>
<feature type="domain" description="C2" evidence="8">
    <location>
        <begin position="580"/>
        <end position="703"/>
    </location>
</feature>
<evidence type="ECO:0000256" key="3">
    <source>
        <dbReference type="ARBA" id="ARBA00023055"/>
    </source>
</evidence>
<keyword evidence="11" id="KW-1185">Reference proteome</keyword>
<accession>A0AAN8V4A2</accession>
<comment type="caution">
    <text evidence="10">The sequence shown here is derived from an EMBL/GenBank/DDBJ whole genome shotgun (WGS) entry which is preliminary data.</text>
</comment>
<evidence type="ECO:0000256" key="2">
    <source>
        <dbReference type="ARBA" id="ARBA00022448"/>
    </source>
</evidence>
<keyword evidence="4" id="KW-0446">Lipid-binding</keyword>
<keyword evidence="7" id="KW-0812">Transmembrane</keyword>
<evidence type="ECO:0000256" key="1">
    <source>
        <dbReference type="ARBA" id="ARBA00004370"/>
    </source>
</evidence>
<dbReference type="SUPFAM" id="SSF49562">
    <property type="entry name" value="C2 domain (Calcium/lipid-binding domain, CaLB)"/>
    <property type="match status" value="3"/>
</dbReference>
<sequence>MGKRNKNFDAKEMVEFLNHLVVERPLFHVLIALIAIGWVIERWVLSFSNWVSLAIAIWATIQYGSYQRQILAEDLNKKWKRIILHTSPVTPLEHCEWLNKLLMEIWPNFVNPKLSIKYSSIKRMKHLKSRLIEKVELLEFSLGSSPPTLGLHGTRWATSGDQKILRLGFDWDTNDMSILLHAKLAKPFRDARIVINSLHIKGELLLMPILDGRAVLYSFMSAPEVRIGVAFGKGGSQSLPATELPGVSSWLVKIFTNTLVKTTVEPRRRCYPFPAVELRRKAAGGVLSVTVVSADKLSRTIKGSPPRRLQSSSTNGSLEDNFSNTDLMTFVEVELGELNRRTEARSGSSPKWDATFNMVLHDDTGILKFHIYECIPNSMKYDDLGSCEIKMKYVASGSTIFWAVGPDSSIIARHAKLCGEEVEIVLPFERINSGELKVRLVLKEWQFADDSHSSKKFPVNSGHSIGGSSNFPLRTGRKLNITILEGKDLVVKDKSGKCDPYVKMQYGEASQRTSTVQNATNPVWNQKFEFEEVDGGEYLKIKCYSEEYFGDDNIGCARVNLEGLVEGSLRDVWIPLEKVTSGELRLQIEAVRSNGCEGPQGAGLGYALIELVLVEAKDLAAADLRRTSDPYVRVQYGNTKKKTKVIKKSLNPIWNQMLEFPDDGSPLELHVKDHNSLFPTASIGHCVVEYQRLSFNQMYDKWIPLQGVKKGEIHIQITRKVPEINKSPSSESEASLSRDASLNRARQISVQMKQMMTMFQTLIEESNLERLSGALRDLENLEEMQEEYMQQLETEQLLLLDKIKELGEEMTNSSPPLS</sequence>
<keyword evidence="5 7" id="KW-0472">Membrane</keyword>
<evidence type="ECO:0000259" key="8">
    <source>
        <dbReference type="PROSITE" id="PS50004"/>
    </source>
</evidence>
<evidence type="ECO:0000256" key="4">
    <source>
        <dbReference type="ARBA" id="ARBA00023121"/>
    </source>
</evidence>
<feature type="domain" description="SMP-LTD" evidence="9">
    <location>
        <begin position="91"/>
        <end position="274"/>
    </location>
</feature>
<dbReference type="InterPro" id="IPR031468">
    <property type="entry name" value="SMP_LBD"/>
</dbReference>
<feature type="coiled-coil region" evidence="6">
    <location>
        <begin position="771"/>
        <end position="809"/>
    </location>
</feature>
<dbReference type="EMBL" id="JBAMMX010000020">
    <property type="protein sequence ID" value="KAK6921178.1"/>
    <property type="molecule type" value="Genomic_DNA"/>
</dbReference>
<dbReference type="Proteomes" id="UP001370490">
    <property type="component" value="Unassembled WGS sequence"/>
</dbReference>
<dbReference type="GO" id="GO:0008289">
    <property type="term" value="F:lipid binding"/>
    <property type="evidence" value="ECO:0007669"/>
    <property type="project" value="UniProtKB-KW"/>
</dbReference>
<name>A0AAN8V4A2_9MAGN</name>
<feature type="domain" description="C2" evidence="8">
    <location>
        <begin position="460"/>
        <end position="574"/>
    </location>
</feature>
<gene>
    <name evidence="10" type="ORF">RJ641_014856</name>
</gene>
<dbReference type="Gene3D" id="2.60.40.150">
    <property type="entry name" value="C2 domain"/>
    <property type="match status" value="3"/>
</dbReference>
<keyword evidence="3" id="KW-0445">Lipid transport</keyword>
<dbReference type="PANTHER" id="PTHR47264">
    <property type="entry name" value="OS01G0128800 PROTEIN"/>
    <property type="match status" value="1"/>
</dbReference>
<organism evidence="10 11">
    <name type="scientific">Dillenia turbinata</name>
    <dbReference type="NCBI Taxonomy" id="194707"/>
    <lineage>
        <taxon>Eukaryota</taxon>
        <taxon>Viridiplantae</taxon>
        <taxon>Streptophyta</taxon>
        <taxon>Embryophyta</taxon>
        <taxon>Tracheophyta</taxon>
        <taxon>Spermatophyta</taxon>
        <taxon>Magnoliopsida</taxon>
        <taxon>eudicotyledons</taxon>
        <taxon>Gunneridae</taxon>
        <taxon>Pentapetalae</taxon>
        <taxon>Dilleniales</taxon>
        <taxon>Dilleniaceae</taxon>
        <taxon>Dillenia</taxon>
    </lineage>
</organism>